<dbReference type="InterPro" id="IPR014722">
    <property type="entry name" value="Rib_uL2_dom2"/>
</dbReference>
<evidence type="ECO:0000313" key="5">
    <source>
        <dbReference type="EMBL" id="AWB20830.1"/>
    </source>
</evidence>
<keyword evidence="2" id="KW-0805">Transcription regulation</keyword>
<dbReference type="Proteomes" id="UP000244755">
    <property type="component" value="Chromosome 1"/>
</dbReference>
<dbReference type="EMBL" id="CP028843">
    <property type="protein sequence ID" value="AWB20830.1"/>
    <property type="molecule type" value="Genomic_DNA"/>
</dbReference>
<sequence>MKHAQTAARHDREKAIKRRLRTRERVILPAGREWLAVEALPASGARCATALKAAGLPVFEAREKVREERDGRPARVAMVPVMRRVLFVGLHSWSDMRLIEECRHVRRVFSITVGGLDWVPREHYRQALFEAEILGDRNMPFISGAAMQEFADHVIGFKRYDARNGVSHVTAEVDLLALLFMFRPGDRVKVTVGPFASFPGVIQGLDPETDRYTVGVSVFGRSTQVPCEERQLEAY</sequence>
<evidence type="ECO:0000256" key="3">
    <source>
        <dbReference type="ARBA" id="ARBA00023163"/>
    </source>
</evidence>
<dbReference type="RefSeq" id="WP_099952719.1">
    <property type="nucleotide sequence ID" value="NZ_CP028843.1"/>
</dbReference>
<organism evidence="5 6">
    <name type="scientific">Methylobacterium currus</name>
    <dbReference type="NCBI Taxonomy" id="2051553"/>
    <lineage>
        <taxon>Bacteria</taxon>
        <taxon>Pseudomonadati</taxon>
        <taxon>Pseudomonadota</taxon>
        <taxon>Alphaproteobacteria</taxon>
        <taxon>Hyphomicrobiales</taxon>
        <taxon>Methylobacteriaceae</taxon>
        <taxon>Methylobacterium</taxon>
    </lineage>
</organism>
<dbReference type="OrthoDB" id="7990576at2"/>
<dbReference type="InterPro" id="IPR005824">
    <property type="entry name" value="KOW"/>
</dbReference>
<dbReference type="PANTHER" id="PTHR30265">
    <property type="entry name" value="RHO-INTERACTING TRANSCRIPTION TERMINATION FACTOR NUSG"/>
    <property type="match status" value="1"/>
</dbReference>
<keyword evidence="1" id="KW-0889">Transcription antitermination</keyword>
<evidence type="ECO:0000256" key="1">
    <source>
        <dbReference type="ARBA" id="ARBA00022814"/>
    </source>
</evidence>
<dbReference type="AlphaFoldDB" id="A0A2R4WH14"/>
<dbReference type="InterPro" id="IPR001062">
    <property type="entry name" value="Transcrpt_antiterm_NusG"/>
</dbReference>
<protein>
    <recommendedName>
        <fullName evidence="4">KOW domain-containing protein</fullName>
    </recommendedName>
</protein>
<accession>A0A2R4WH14</accession>
<dbReference type="SUPFAM" id="SSF50104">
    <property type="entry name" value="Translation proteins SH3-like domain"/>
    <property type="match status" value="1"/>
</dbReference>
<proteinExistence type="predicted"/>
<dbReference type="KEGG" id="mee:DA075_07810"/>
<dbReference type="GO" id="GO:0031564">
    <property type="term" value="P:transcription antitermination"/>
    <property type="evidence" value="ECO:0007669"/>
    <property type="project" value="UniProtKB-KW"/>
</dbReference>
<dbReference type="SMART" id="SM00739">
    <property type="entry name" value="KOW"/>
    <property type="match status" value="1"/>
</dbReference>
<reference evidence="5 6" key="1">
    <citation type="submission" date="2018-04" db="EMBL/GenBank/DDBJ databases">
        <title>Methylobacterium sp. PR1016A genome.</title>
        <authorList>
            <person name="Park W."/>
        </authorList>
    </citation>
    <scope>NUCLEOTIDE SEQUENCE [LARGE SCALE GENOMIC DNA]</scope>
    <source>
        <strain evidence="5 6">PR1016A</strain>
    </source>
</reference>
<dbReference type="InterPro" id="IPR043425">
    <property type="entry name" value="NusG-like"/>
</dbReference>
<dbReference type="CDD" id="cd06091">
    <property type="entry name" value="KOW_NusG"/>
    <property type="match status" value="1"/>
</dbReference>
<dbReference type="GO" id="GO:0032784">
    <property type="term" value="P:regulation of DNA-templated transcription elongation"/>
    <property type="evidence" value="ECO:0007669"/>
    <property type="project" value="InterPro"/>
</dbReference>
<dbReference type="PRINTS" id="PR00338">
    <property type="entry name" value="NUSGTNSCPFCT"/>
</dbReference>
<dbReference type="InterPro" id="IPR008991">
    <property type="entry name" value="Translation_prot_SH3-like_sf"/>
</dbReference>
<evidence type="ECO:0000259" key="4">
    <source>
        <dbReference type="SMART" id="SM00739"/>
    </source>
</evidence>
<keyword evidence="3" id="KW-0804">Transcription</keyword>
<dbReference type="PANTHER" id="PTHR30265:SF4">
    <property type="entry name" value="KOW MOTIF FAMILY PROTEIN, EXPRESSED"/>
    <property type="match status" value="1"/>
</dbReference>
<keyword evidence="6" id="KW-1185">Reference proteome</keyword>
<dbReference type="Gene3D" id="2.30.30.30">
    <property type="match status" value="1"/>
</dbReference>
<feature type="domain" description="KOW" evidence="4">
    <location>
        <begin position="181"/>
        <end position="208"/>
    </location>
</feature>
<evidence type="ECO:0000256" key="2">
    <source>
        <dbReference type="ARBA" id="ARBA00023015"/>
    </source>
</evidence>
<gene>
    <name evidence="5" type="ORF">DA075_07810</name>
</gene>
<evidence type="ECO:0000313" key="6">
    <source>
        <dbReference type="Proteomes" id="UP000244755"/>
    </source>
</evidence>
<name>A0A2R4WH14_9HYPH</name>